<keyword evidence="4" id="KW-1003">Cell membrane</keyword>
<evidence type="ECO:0000256" key="5">
    <source>
        <dbReference type="ARBA" id="ARBA00022553"/>
    </source>
</evidence>
<dbReference type="Gene3D" id="6.10.340.10">
    <property type="match status" value="1"/>
</dbReference>
<dbReference type="eggNOG" id="COG5000">
    <property type="taxonomic scope" value="Bacteria"/>
</dbReference>
<feature type="transmembrane region" description="Helical" evidence="14">
    <location>
        <begin position="430"/>
        <end position="449"/>
    </location>
</feature>
<dbReference type="GO" id="GO:0000155">
    <property type="term" value="F:phosphorelay sensor kinase activity"/>
    <property type="evidence" value="ECO:0007669"/>
    <property type="project" value="InterPro"/>
</dbReference>
<keyword evidence="10" id="KW-0067">ATP-binding</keyword>
<evidence type="ECO:0000256" key="4">
    <source>
        <dbReference type="ARBA" id="ARBA00022475"/>
    </source>
</evidence>
<feature type="transmembrane region" description="Helical" evidence="14">
    <location>
        <begin position="224"/>
        <end position="241"/>
    </location>
</feature>
<evidence type="ECO:0000256" key="6">
    <source>
        <dbReference type="ARBA" id="ARBA00022679"/>
    </source>
</evidence>
<dbReference type="PANTHER" id="PTHR45528:SF1">
    <property type="entry name" value="SENSOR HISTIDINE KINASE CPXA"/>
    <property type="match status" value="1"/>
</dbReference>
<feature type="transmembrane region" description="Helical" evidence="14">
    <location>
        <begin position="380"/>
        <end position="397"/>
    </location>
</feature>
<keyword evidence="18" id="KW-1185">Reference proteome</keyword>
<dbReference type="STRING" id="649349.Lbys_3478"/>
<gene>
    <name evidence="17" type="ordered locus">Lbys_3478</name>
</gene>
<reference key="1">
    <citation type="submission" date="2010-11" db="EMBL/GenBank/DDBJ databases">
        <title>The complete genome of Leadbetterella byssophila DSM 17132.</title>
        <authorList>
            <consortium name="US DOE Joint Genome Institute (JGI-PGF)"/>
            <person name="Lucas S."/>
            <person name="Copeland A."/>
            <person name="Lapidus A."/>
            <person name="Glavina del Rio T."/>
            <person name="Dalin E."/>
            <person name="Tice H."/>
            <person name="Bruce D."/>
            <person name="Goodwin L."/>
            <person name="Pitluck S."/>
            <person name="Kyrpides N."/>
            <person name="Mavromatis K."/>
            <person name="Ivanova N."/>
            <person name="Teshima H."/>
            <person name="Brettin T."/>
            <person name="Detter J.C."/>
            <person name="Han C."/>
            <person name="Tapia R."/>
            <person name="Land M."/>
            <person name="Hauser L."/>
            <person name="Markowitz V."/>
            <person name="Cheng J.-F."/>
            <person name="Hugenholtz P."/>
            <person name="Woyke T."/>
            <person name="Wu D."/>
            <person name="Tindall B."/>
            <person name="Pomrenke H.G."/>
            <person name="Brambilla E."/>
            <person name="Klenk H.-P."/>
            <person name="Eisen J.A."/>
        </authorList>
    </citation>
    <scope>NUCLEOTIDE SEQUENCE [LARGE SCALE GENOMIC DNA]</scope>
    <source>
        <strain>DSM 17132</strain>
    </source>
</reference>
<dbReference type="CDD" id="cd00082">
    <property type="entry name" value="HisKA"/>
    <property type="match status" value="1"/>
</dbReference>
<reference evidence="17 18" key="2">
    <citation type="journal article" date="2011" name="Stand. Genomic Sci.">
        <title>Complete genome sequence of Leadbetterella byssophila type strain (4M15).</title>
        <authorList>
            <person name="Abt B."/>
            <person name="Teshima H."/>
            <person name="Lucas S."/>
            <person name="Lapidus A."/>
            <person name="Del Rio T.G."/>
            <person name="Nolan M."/>
            <person name="Tice H."/>
            <person name="Cheng J.F."/>
            <person name="Pitluck S."/>
            <person name="Liolios K."/>
            <person name="Pagani I."/>
            <person name="Ivanova N."/>
            <person name="Mavromatis K."/>
            <person name="Pati A."/>
            <person name="Tapia R."/>
            <person name="Han C."/>
            <person name="Goodwin L."/>
            <person name="Chen A."/>
            <person name="Palaniappan K."/>
            <person name="Land M."/>
            <person name="Hauser L."/>
            <person name="Chang Y.J."/>
            <person name="Jeffries C.D."/>
            <person name="Rohde M."/>
            <person name="Goker M."/>
            <person name="Tindall B.J."/>
            <person name="Detter J.C."/>
            <person name="Woyke T."/>
            <person name="Bristow J."/>
            <person name="Eisen J.A."/>
            <person name="Markowitz V."/>
            <person name="Hugenholtz P."/>
            <person name="Klenk H.P."/>
            <person name="Kyrpides N.C."/>
        </authorList>
    </citation>
    <scope>NUCLEOTIDE SEQUENCE [LARGE SCALE GENOMIC DNA]</scope>
    <source>
        <strain evidence="18">DSM 17132 / JCM 16389 / KACC 11308 / NBRC 106382 / 4M15</strain>
    </source>
</reference>
<dbReference type="Pfam" id="PF00512">
    <property type="entry name" value="HisKA"/>
    <property type="match status" value="1"/>
</dbReference>
<dbReference type="GO" id="GO:0005524">
    <property type="term" value="F:ATP binding"/>
    <property type="evidence" value="ECO:0007669"/>
    <property type="project" value="UniProtKB-KW"/>
</dbReference>
<name>E4RYJ6_LEAB4</name>
<feature type="domain" description="HAMP" evidence="16">
    <location>
        <begin position="921"/>
        <end position="973"/>
    </location>
</feature>
<dbReference type="SUPFAM" id="SSF55874">
    <property type="entry name" value="ATPase domain of HSP90 chaperone/DNA topoisomerase II/histidine kinase"/>
    <property type="match status" value="1"/>
</dbReference>
<dbReference type="Gene3D" id="3.30.565.10">
    <property type="entry name" value="Histidine kinase-like ATPase, C-terminal domain"/>
    <property type="match status" value="1"/>
</dbReference>
<dbReference type="HOGENOM" id="CLU_007177_0_0_10"/>
<evidence type="ECO:0000256" key="11">
    <source>
        <dbReference type="ARBA" id="ARBA00022989"/>
    </source>
</evidence>
<evidence type="ECO:0000256" key="8">
    <source>
        <dbReference type="ARBA" id="ARBA00022741"/>
    </source>
</evidence>
<dbReference type="InterPro" id="IPR003594">
    <property type="entry name" value="HATPase_dom"/>
</dbReference>
<dbReference type="Pfam" id="PF02518">
    <property type="entry name" value="HATPase_c"/>
    <property type="match status" value="1"/>
</dbReference>
<dbReference type="PANTHER" id="PTHR45528">
    <property type="entry name" value="SENSOR HISTIDINE KINASE CPXA"/>
    <property type="match status" value="1"/>
</dbReference>
<dbReference type="PROSITE" id="PS50109">
    <property type="entry name" value="HIS_KIN"/>
    <property type="match status" value="1"/>
</dbReference>
<feature type="domain" description="Histidine kinase" evidence="15">
    <location>
        <begin position="990"/>
        <end position="1201"/>
    </location>
</feature>
<dbReference type="SUPFAM" id="SSF47384">
    <property type="entry name" value="Homodimeric domain of signal transducing histidine kinase"/>
    <property type="match status" value="1"/>
</dbReference>
<dbReference type="SMART" id="SM00388">
    <property type="entry name" value="HisKA"/>
    <property type="match status" value="1"/>
</dbReference>
<evidence type="ECO:0000313" key="17">
    <source>
        <dbReference type="EMBL" id="ADQ19126.1"/>
    </source>
</evidence>
<dbReference type="Gene3D" id="1.10.287.130">
    <property type="match status" value="1"/>
</dbReference>
<keyword evidence="9 17" id="KW-0418">Kinase</keyword>
<evidence type="ECO:0000256" key="3">
    <source>
        <dbReference type="ARBA" id="ARBA00012438"/>
    </source>
</evidence>
<keyword evidence="13 14" id="KW-0472">Membrane</keyword>
<feature type="transmembrane region" description="Helical" evidence="14">
    <location>
        <begin position="191"/>
        <end position="212"/>
    </location>
</feature>
<dbReference type="AlphaFoldDB" id="E4RYJ6"/>
<keyword evidence="8" id="KW-0547">Nucleotide-binding</keyword>
<dbReference type="InterPro" id="IPR005467">
    <property type="entry name" value="His_kinase_dom"/>
</dbReference>
<feature type="transmembrane region" description="Helical" evidence="14">
    <location>
        <begin position="347"/>
        <end position="368"/>
    </location>
</feature>
<dbReference type="EMBL" id="CP002305">
    <property type="protein sequence ID" value="ADQ19126.1"/>
    <property type="molecule type" value="Genomic_DNA"/>
</dbReference>
<evidence type="ECO:0000256" key="14">
    <source>
        <dbReference type="SAM" id="Phobius"/>
    </source>
</evidence>
<comment type="catalytic activity">
    <reaction evidence="1">
        <text>ATP + protein L-histidine = ADP + protein N-phospho-L-histidine.</text>
        <dbReference type="EC" id="2.7.13.3"/>
    </reaction>
</comment>
<evidence type="ECO:0000256" key="9">
    <source>
        <dbReference type="ARBA" id="ARBA00022777"/>
    </source>
</evidence>
<protein>
    <recommendedName>
        <fullName evidence="3">histidine kinase</fullName>
        <ecNumber evidence="3">2.7.13.3</ecNumber>
    </recommendedName>
</protein>
<dbReference type="KEGG" id="lby:Lbys_3478"/>
<feature type="transmembrane region" description="Helical" evidence="14">
    <location>
        <begin position="695"/>
        <end position="716"/>
    </location>
</feature>
<dbReference type="InterPro" id="IPR036890">
    <property type="entry name" value="HATPase_C_sf"/>
</dbReference>
<dbReference type="SMART" id="SM00387">
    <property type="entry name" value="HATPase_c"/>
    <property type="match status" value="1"/>
</dbReference>
<evidence type="ECO:0000256" key="10">
    <source>
        <dbReference type="ARBA" id="ARBA00022840"/>
    </source>
</evidence>
<feature type="transmembrane region" description="Helical" evidence="14">
    <location>
        <begin position="301"/>
        <end position="321"/>
    </location>
</feature>
<evidence type="ECO:0000259" key="15">
    <source>
        <dbReference type="PROSITE" id="PS50109"/>
    </source>
</evidence>
<keyword evidence="7 14" id="KW-0812">Transmembrane</keyword>
<accession>E4RYJ6</accession>
<keyword evidence="5" id="KW-0597">Phosphoprotein</keyword>
<evidence type="ECO:0000256" key="13">
    <source>
        <dbReference type="ARBA" id="ARBA00023136"/>
    </source>
</evidence>
<dbReference type="InterPro" id="IPR050398">
    <property type="entry name" value="HssS/ArlS-like"/>
</dbReference>
<dbReference type="EC" id="2.7.13.3" evidence="3"/>
<feature type="transmembrane region" description="Helical" evidence="14">
    <location>
        <begin position="897"/>
        <end position="918"/>
    </location>
</feature>
<dbReference type="InterPro" id="IPR003661">
    <property type="entry name" value="HisK_dim/P_dom"/>
</dbReference>
<comment type="subcellular location">
    <subcellularLocation>
        <location evidence="2">Cell membrane</location>
        <topology evidence="2">Multi-pass membrane protein</topology>
    </subcellularLocation>
</comment>
<evidence type="ECO:0000313" key="18">
    <source>
        <dbReference type="Proteomes" id="UP000007435"/>
    </source>
</evidence>
<evidence type="ECO:0000256" key="2">
    <source>
        <dbReference type="ARBA" id="ARBA00004651"/>
    </source>
</evidence>
<keyword evidence="11 14" id="KW-1133">Transmembrane helix</keyword>
<keyword evidence="12" id="KW-0902">Two-component regulatory system</keyword>
<organism evidence="17 18">
    <name type="scientific">Leadbetterella byssophila (strain DSM 17132 / JCM 16389 / KACC 11308 / NBRC 106382 / 4M15)</name>
    <dbReference type="NCBI Taxonomy" id="649349"/>
    <lineage>
        <taxon>Bacteria</taxon>
        <taxon>Pseudomonadati</taxon>
        <taxon>Bacteroidota</taxon>
        <taxon>Cytophagia</taxon>
        <taxon>Cytophagales</taxon>
        <taxon>Leadbetterellaceae</taxon>
        <taxon>Leadbetterella</taxon>
    </lineage>
</organism>
<feature type="transmembrane region" description="Helical" evidence="14">
    <location>
        <begin position="261"/>
        <end position="280"/>
    </location>
</feature>
<dbReference type="GO" id="GO:0005886">
    <property type="term" value="C:plasma membrane"/>
    <property type="evidence" value="ECO:0007669"/>
    <property type="project" value="UniProtKB-SubCell"/>
</dbReference>
<dbReference type="InterPro" id="IPR036097">
    <property type="entry name" value="HisK_dim/P_sf"/>
</dbReference>
<sequence length="1207" mass="139604">MLIMGCLLLILGIVLHTYYGNKNHGEVLQYRYTVQTTKIRSDIDKVFSIIQSHAPVRFDHFHLDTSYPFYVYRDGELVFWSHNFFIPPYSVVSNFTDEIFYKKNNLAYVLIKGTKELQGHKFEVVSTLDLLHNEDFQSKYNTAGFNNSVFFIKPELVSADPFENALTIRCPKTDAVFYVKCHDTLRNLSPIASPISLVLIILGTIMVFYSLYNYHIVYTNKHKYITAGIYIVSSFLILRLLMRYFNLPWVFFLGKPIDVNYGNMFMDTLCVLIMLTKLALVQYRTLLYFNIDRLTQFSRSALSILCVVSMFFLGRSIWWLIDHTYQESLIENHYSVSFYLSNVKDTMYVYLFILLGIYFLSTHLVANFYRRLQPNRNKGLTYWAFGTVLGCIISAGLDWGFIVLFSSFFLLLVYVLGLPRYFYRLRSFTYLYYIFGAFAFSLILFSVLYQKDTERSLEEKKTFAENYLKGKDPRLERQIYQLSSTIGTNEVFKKAVYGEISVDQLDTLIREHLYKSYLDHYLVTYDIYDSTGKSLSQASALTFGEMKASTVVSSSATDFSGLFLSQGTDNTSYYTLIADITDGQRDIGNFLFRLYPNRSTTLSLKSLLQTKRVIHNPFTQYYSYGVYDANRQLVYQYGNYNYRRIFDTLLFNNLGIYEKEAMFNGFSHYASKGDGGKIIIVSEKKDFYLDLMSNYSFLFFVSMIGMMALLLFMGFFNDFKRYQMDLSGRIQLYLNAAFLLPLTIIMVIGVFIIKSMFANIREESMLGTSQNISEVLNIYGQNYETGKMSKRDLRINLDNLSRSSSVDINLYDLNGIQFYSSALSYEDPENPIYPNSSAFASVLLEGNPMVLQDDFHHKIKFKTVFLPVKGNSNNILCVAGINFIDAQTSVEAWTRQIWKTLLITFFVIFVFLYIFSFISSKKLTAPLKLIADKIKSVNFHERNEEIIWETRDEIGLLTGEYNRMLKKLEESKLALSISEKQSAWREMAKQLAHEIRNPLTPILLNVQHLQRMVGSESFENKSRMLKTLQSINEHIDKITGISMSFSRFAEMPLPTREEFDLVKLTKGVAEIFTGDQRIDLYLNLSENELLVNGDSKSIKKALTFVIKNGINSVPSTRRPEIHISLSRSENSGIIQVTDNGTEYDDEMLENLFRPNFTETDEDNGFGLSLTKMSIEYFGGNLWYRSEGYQGKTCYIQLQLKGQDGTTF</sequence>
<feature type="transmembrane region" description="Helical" evidence="14">
    <location>
        <begin position="737"/>
        <end position="757"/>
    </location>
</feature>
<dbReference type="InterPro" id="IPR003660">
    <property type="entry name" value="HAMP_dom"/>
</dbReference>
<proteinExistence type="predicted"/>
<keyword evidence="6" id="KW-0808">Transferase</keyword>
<evidence type="ECO:0000256" key="7">
    <source>
        <dbReference type="ARBA" id="ARBA00022692"/>
    </source>
</evidence>
<dbReference type="PROSITE" id="PS50885">
    <property type="entry name" value="HAMP"/>
    <property type="match status" value="1"/>
</dbReference>
<evidence type="ECO:0000256" key="1">
    <source>
        <dbReference type="ARBA" id="ARBA00000085"/>
    </source>
</evidence>
<evidence type="ECO:0000259" key="16">
    <source>
        <dbReference type="PROSITE" id="PS50885"/>
    </source>
</evidence>
<evidence type="ECO:0000256" key="12">
    <source>
        <dbReference type="ARBA" id="ARBA00023012"/>
    </source>
</evidence>
<dbReference type="Proteomes" id="UP000007435">
    <property type="component" value="Chromosome"/>
</dbReference>